<dbReference type="PANTHER" id="PTHR23131:SF0">
    <property type="entry name" value="ENDORIBONUCLEASE LACTB2"/>
    <property type="match status" value="1"/>
</dbReference>
<dbReference type="STRING" id="1348612.A0A397IRP0"/>
<dbReference type="CDD" id="cd07722">
    <property type="entry name" value="LACTB2-like_MBL-fold"/>
    <property type="match status" value="1"/>
</dbReference>
<evidence type="ECO:0000256" key="1">
    <source>
        <dbReference type="ARBA" id="ARBA00006759"/>
    </source>
</evidence>
<dbReference type="Gene3D" id="1.10.10.10">
    <property type="entry name" value="Winged helix-like DNA-binding domain superfamily/Winged helix DNA-binding domain"/>
    <property type="match status" value="1"/>
</dbReference>
<dbReference type="InterPro" id="IPR036388">
    <property type="entry name" value="WH-like_DNA-bd_sf"/>
</dbReference>
<evidence type="ECO:0000313" key="7">
    <source>
        <dbReference type="Proteomes" id="UP000266861"/>
    </source>
</evidence>
<dbReference type="FunFam" id="3.60.15.10:FF:000017">
    <property type="entry name" value="Lactamase beta 2"/>
    <property type="match status" value="1"/>
</dbReference>
<dbReference type="InterPro" id="IPR041516">
    <property type="entry name" value="LACTB2_WH"/>
</dbReference>
<dbReference type="SUPFAM" id="SSF56281">
    <property type="entry name" value="Metallo-hydrolase/oxidoreductase"/>
    <property type="match status" value="1"/>
</dbReference>
<dbReference type="AlphaFoldDB" id="A0A397IRP0"/>
<dbReference type="Pfam" id="PF17778">
    <property type="entry name" value="WHD_BLACT"/>
    <property type="match status" value="1"/>
</dbReference>
<dbReference type="PANTHER" id="PTHR23131">
    <property type="entry name" value="ENDORIBONUCLEASE LACTB2"/>
    <property type="match status" value="1"/>
</dbReference>
<dbReference type="SMART" id="SM00849">
    <property type="entry name" value="Lactamase_B"/>
    <property type="match status" value="1"/>
</dbReference>
<comment type="similarity">
    <text evidence="1">Belongs to the metallo-beta-lactamase superfamily. Glyoxalase II family.</text>
</comment>
<gene>
    <name evidence="6" type="ORF">Glove_158g38</name>
</gene>
<comment type="caution">
    <text evidence="6">The sequence shown here is derived from an EMBL/GenBank/DDBJ whole genome shotgun (WGS) entry which is preliminary data.</text>
</comment>
<dbReference type="Gene3D" id="3.60.15.10">
    <property type="entry name" value="Ribonuclease Z/Hydroxyacylglutathione hydrolase-like"/>
    <property type="match status" value="1"/>
</dbReference>
<evidence type="ECO:0000313" key="6">
    <source>
        <dbReference type="EMBL" id="RHZ78679.1"/>
    </source>
</evidence>
<proteinExistence type="inferred from homology"/>
<dbReference type="GO" id="GO:0044550">
    <property type="term" value="P:secondary metabolite biosynthetic process"/>
    <property type="evidence" value="ECO:0007669"/>
    <property type="project" value="TreeGrafter"/>
</dbReference>
<dbReference type="GO" id="GO:0046872">
    <property type="term" value="F:metal ion binding"/>
    <property type="evidence" value="ECO:0007669"/>
    <property type="project" value="UniProtKB-KW"/>
</dbReference>
<dbReference type="InterPro" id="IPR050662">
    <property type="entry name" value="Sec-metab_biosynth-thioest"/>
</dbReference>
<keyword evidence="4" id="KW-0862">Zinc</keyword>
<evidence type="ECO:0000259" key="5">
    <source>
        <dbReference type="SMART" id="SM00849"/>
    </source>
</evidence>
<dbReference type="EMBL" id="PQFF01000149">
    <property type="protein sequence ID" value="RHZ78679.1"/>
    <property type="molecule type" value="Genomic_DNA"/>
</dbReference>
<dbReference type="OrthoDB" id="17458at2759"/>
<dbReference type="InterPro" id="IPR047921">
    <property type="entry name" value="LACTB2-like_MBL-fold"/>
</dbReference>
<dbReference type="GO" id="GO:0016787">
    <property type="term" value="F:hydrolase activity"/>
    <property type="evidence" value="ECO:0007669"/>
    <property type="project" value="UniProtKB-KW"/>
</dbReference>
<evidence type="ECO:0000256" key="4">
    <source>
        <dbReference type="ARBA" id="ARBA00022833"/>
    </source>
</evidence>
<feature type="domain" description="Metallo-beta-lactamase" evidence="5">
    <location>
        <begin position="30"/>
        <end position="198"/>
    </location>
</feature>
<reference evidence="6 7" key="1">
    <citation type="submission" date="2018-08" db="EMBL/GenBank/DDBJ databases">
        <title>Genome and evolution of the arbuscular mycorrhizal fungus Diversispora epigaea (formerly Glomus versiforme) and its bacterial endosymbionts.</title>
        <authorList>
            <person name="Sun X."/>
            <person name="Fei Z."/>
            <person name="Harrison M."/>
        </authorList>
    </citation>
    <scope>NUCLEOTIDE SEQUENCE [LARGE SCALE GENOMIC DNA]</scope>
    <source>
        <strain evidence="6 7">IT104</strain>
    </source>
</reference>
<evidence type="ECO:0000256" key="3">
    <source>
        <dbReference type="ARBA" id="ARBA00022801"/>
    </source>
</evidence>
<protein>
    <recommendedName>
        <fullName evidence="5">Metallo-beta-lactamase domain-containing protein</fullName>
    </recommendedName>
</protein>
<dbReference type="Proteomes" id="UP000266861">
    <property type="component" value="Unassembled WGS sequence"/>
</dbReference>
<name>A0A397IRP0_9GLOM</name>
<keyword evidence="3" id="KW-0378">Hydrolase</keyword>
<dbReference type="Pfam" id="PF00753">
    <property type="entry name" value="Lactamase_B"/>
    <property type="match status" value="1"/>
</dbReference>
<keyword evidence="7" id="KW-1185">Reference proteome</keyword>
<dbReference type="InterPro" id="IPR036866">
    <property type="entry name" value="RibonucZ/Hydroxyglut_hydro"/>
</dbReference>
<dbReference type="InterPro" id="IPR001279">
    <property type="entry name" value="Metallo-B-lactamas"/>
</dbReference>
<keyword evidence="2" id="KW-0479">Metal-binding</keyword>
<accession>A0A397IRP0</accession>
<sequence>MTEKLPDFTKLSDRVSRVLGKNSNEFTLQGTNTYLIGTGSQRILLDTGEKPEYIPLLFNSIKQLGENINISDILITHWHNDHVGGVDGILLYIKENNLPIPVIHKKLCPKQDSPHHQTIFHQINDNQIFQTEGATLQTIYAPGHSEDHLGFYLKEENAIFTGDSVLGEGTTVFEDLTVYLDSLEKMKKFSPNMLYPGHGPTIKNGTEKIEEYIDHRMRRENQILEVFKKENRSLTPAEIVEIIYAKYPKSLWPAAERGIILHLIKLEKENKVYRVDNDSEDNVKQKWSLAKI</sequence>
<organism evidence="6 7">
    <name type="scientific">Diversispora epigaea</name>
    <dbReference type="NCBI Taxonomy" id="1348612"/>
    <lineage>
        <taxon>Eukaryota</taxon>
        <taxon>Fungi</taxon>
        <taxon>Fungi incertae sedis</taxon>
        <taxon>Mucoromycota</taxon>
        <taxon>Glomeromycotina</taxon>
        <taxon>Glomeromycetes</taxon>
        <taxon>Diversisporales</taxon>
        <taxon>Diversisporaceae</taxon>
        <taxon>Diversispora</taxon>
    </lineage>
</organism>
<evidence type="ECO:0000256" key="2">
    <source>
        <dbReference type="ARBA" id="ARBA00022723"/>
    </source>
</evidence>